<proteinExistence type="predicted"/>
<evidence type="ECO:0000313" key="3">
    <source>
        <dbReference type="Proteomes" id="UP000251314"/>
    </source>
</evidence>
<sequence length="185" mass="20876">MGSLQDIEVEGVTTFVPPPATSYRYIIEAKNSKMSIWMEDQSSKKQWFKDGMVKDDYVSTANAIPDASAADYVECFRDTLDSDLVDSSDAMRKLYALKGGALRLELAVTIRVLRSTWVAKYVFDLDSVSVERIDVLESKLRDQQHELEKLPRRAEKCPMNVSRADLMSVLFTPETPQAVENNVDA</sequence>
<name>A0A329SX82_9STRA</name>
<reference evidence="2 3" key="1">
    <citation type="submission" date="2018-01" db="EMBL/GenBank/DDBJ databases">
        <title>Draft genome of the strawberry crown rot pathogen Phytophthora cactorum.</title>
        <authorList>
            <person name="Armitage A.D."/>
            <person name="Lysoe E."/>
            <person name="Nellist C.F."/>
            <person name="Harrison R.J."/>
            <person name="Brurberg M.B."/>
        </authorList>
    </citation>
    <scope>NUCLEOTIDE SEQUENCE [LARGE SCALE GENOMIC DNA]</scope>
    <source>
        <strain evidence="2 3">10300</strain>
    </source>
</reference>
<reference evidence="1" key="2">
    <citation type="submission" date="2018-05" db="EMBL/GenBank/DDBJ databases">
        <title>Effector identification in a new, highly contiguous assembly of the strawberry crown rot pathogen Phytophthora cactorum.</title>
        <authorList>
            <person name="Armitage A.D."/>
            <person name="Nellist C.F."/>
            <person name="Bates H."/>
            <person name="Vickerstaff R.J."/>
            <person name="Harrison R.J."/>
        </authorList>
    </citation>
    <scope>NUCLEOTIDE SEQUENCE</scope>
    <source>
        <strain evidence="1">P421</strain>
    </source>
</reference>
<dbReference type="Proteomes" id="UP000760860">
    <property type="component" value="Unassembled WGS sequence"/>
</dbReference>
<evidence type="ECO:0000313" key="2">
    <source>
        <dbReference type="EMBL" id="RAW41219.1"/>
    </source>
</evidence>
<comment type="caution">
    <text evidence="2">The sequence shown here is derived from an EMBL/GenBank/DDBJ whole genome shotgun (WGS) entry which is preliminary data.</text>
</comment>
<dbReference type="EMBL" id="RCMV01000141">
    <property type="protein sequence ID" value="KAG3223537.1"/>
    <property type="molecule type" value="Genomic_DNA"/>
</dbReference>
<gene>
    <name evidence="2" type="ORF">PC110_g2573</name>
    <name evidence="1" type="ORF">PC129_g5758</name>
</gene>
<dbReference type="Proteomes" id="UP000251314">
    <property type="component" value="Unassembled WGS sequence"/>
</dbReference>
<evidence type="ECO:0000313" key="1">
    <source>
        <dbReference type="EMBL" id="KAG3223537.1"/>
    </source>
</evidence>
<keyword evidence="3" id="KW-1185">Reference proteome</keyword>
<accession>A0A329SX82</accession>
<dbReference type="VEuPathDB" id="FungiDB:PC110_g2573"/>
<organism evidence="2 3">
    <name type="scientific">Phytophthora cactorum</name>
    <dbReference type="NCBI Taxonomy" id="29920"/>
    <lineage>
        <taxon>Eukaryota</taxon>
        <taxon>Sar</taxon>
        <taxon>Stramenopiles</taxon>
        <taxon>Oomycota</taxon>
        <taxon>Peronosporomycetes</taxon>
        <taxon>Peronosporales</taxon>
        <taxon>Peronosporaceae</taxon>
        <taxon>Phytophthora</taxon>
    </lineage>
</organism>
<dbReference type="EMBL" id="MJFZ01000034">
    <property type="protein sequence ID" value="RAW41219.1"/>
    <property type="molecule type" value="Genomic_DNA"/>
</dbReference>
<protein>
    <submittedName>
        <fullName evidence="2">Uncharacterized protein</fullName>
    </submittedName>
</protein>
<dbReference type="OrthoDB" id="126844at2759"/>
<dbReference type="AlphaFoldDB" id="A0A329SX82"/>